<evidence type="ECO:0000313" key="1">
    <source>
        <dbReference type="EMBL" id="KAJ9653066.1"/>
    </source>
</evidence>
<dbReference type="EMBL" id="JAPDRQ010000169">
    <property type="protein sequence ID" value="KAJ9653066.1"/>
    <property type="molecule type" value="Genomic_DNA"/>
</dbReference>
<accession>A0ACC2ZZB8</accession>
<organism evidence="1 2">
    <name type="scientific">Neophaeococcomyces mojaviensis</name>
    <dbReference type="NCBI Taxonomy" id="3383035"/>
    <lineage>
        <taxon>Eukaryota</taxon>
        <taxon>Fungi</taxon>
        <taxon>Dikarya</taxon>
        <taxon>Ascomycota</taxon>
        <taxon>Pezizomycotina</taxon>
        <taxon>Eurotiomycetes</taxon>
        <taxon>Chaetothyriomycetidae</taxon>
        <taxon>Chaetothyriales</taxon>
        <taxon>Chaetothyriales incertae sedis</taxon>
        <taxon>Neophaeococcomyces</taxon>
    </lineage>
</organism>
<sequence length="386" mass="42974">MASLLNNSKLALWVWIVIIVITSLVVIGTIAFVIRFTVNRRRQASFIDTFGDENLPQRRVTVRRGRVVPSSRYLSLTGSKFGLNAFGPDEADTQSRAGARSKSPFEWWNTLKDRSQSRNSQVTQITNETSSVWGMPTSPNQQRMYQHRDLAFSSASLASTTKDDDVSTTVSEVRPTSPPAAQQPPNFSRSFSNRAHRSGFSPRQHTLSRIEESSPHASMISARQSRGASYASNSRDTKTSTPSSLPPSPSPLRAQFPSPLRNEHQDQTSSKPNSVYHESREAPSKSLEVPRTNMAYNGSRSSFGDPEPRRISQVSSQNSFDVHSTKSSRRQSGITALPVSPNPEQMSEYWGTRSDLRPVRSNSGKKGKVLRKKSLRRSEMVTQVDS</sequence>
<evidence type="ECO:0000313" key="2">
    <source>
        <dbReference type="Proteomes" id="UP001172386"/>
    </source>
</evidence>
<protein>
    <submittedName>
        <fullName evidence="1">Uncharacterized protein</fullName>
    </submittedName>
</protein>
<proteinExistence type="predicted"/>
<reference evidence="1" key="1">
    <citation type="submission" date="2022-10" db="EMBL/GenBank/DDBJ databases">
        <title>Culturing micro-colonial fungi from biological soil crusts in the Mojave desert and describing Neophaeococcomyces mojavensis, and introducing the new genera and species Taxawa tesnikishii.</title>
        <authorList>
            <person name="Kurbessoian T."/>
            <person name="Stajich J.E."/>
        </authorList>
    </citation>
    <scope>NUCLEOTIDE SEQUENCE</scope>
    <source>
        <strain evidence="1">JES_112</strain>
    </source>
</reference>
<gene>
    <name evidence="1" type="ORF">H2198_007728</name>
</gene>
<keyword evidence="2" id="KW-1185">Reference proteome</keyword>
<name>A0ACC2ZZB8_9EURO</name>
<comment type="caution">
    <text evidence="1">The sequence shown here is derived from an EMBL/GenBank/DDBJ whole genome shotgun (WGS) entry which is preliminary data.</text>
</comment>
<dbReference type="Proteomes" id="UP001172386">
    <property type="component" value="Unassembled WGS sequence"/>
</dbReference>